<evidence type="ECO:0000313" key="1">
    <source>
        <dbReference type="EMBL" id="KGF25301.1"/>
    </source>
</evidence>
<protein>
    <submittedName>
        <fullName evidence="1">Peptidase S41</fullName>
    </submittedName>
</protein>
<proteinExistence type="predicted"/>
<dbReference type="EMBL" id="JRNJ01000085">
    <property type="protein sequence ID" value="KGF25301.1"/>
    <property type="molecule type" value="Genomic_DNA"/>
</dbReference>
<dbReference type="Proteomes" id="UP000029533">
    <property type="component" value="Unassembled WGS sequence"/>
</dbReference>
<dbReference type="AlphaFoldDB" id="A0AAW3FD65"/>
<sequence>MQKDYLNTTEVQFANADLLPEVVTLLNEGHTVTLRLRGFSMRPFLEDNRDKALLIKPSTINVGDPVLCEISPLHFVLHRIIKIDGEDITLRGDGNIGVEHCKRENVLGAVIGFYRKNRKRLDRTDGWKWRLYSYVWTRLFPLRRYILGIYRRLWIPLFGTI</sequence>
<reference evidence="1 2" key="1">
    <citation type="submission" date="2014-07" db="EMBL/GenBank/DDBJ databases">
        <authorList>
            <person name="McCorrison J."/>
            <person name="Sanka R."/>
            <person name="Torralba M."/>
            <person name="Gillis M."/>
            <person name="Haft D.H."/>
            <person name="Methe B."/>
            <person name="Sutton G."/>
            <person name="Nelson K.E."/>
        </authorList>
    </citation>
    <scope>NUCLEOTIDE SEQUENCE [LARGE SCALE GENOMIC DNA]</scope>
    <source>
        <strain evidence="1 2">DNF00424</strain>
    </source>
</reference>
<dbReference type="RefSeq" id="WP_036870757.1">
    <property type="nucleotide sequence ID" value="NZ_JRNJ01000085.1"/>
</dbReference>
<dbReference type="CDD" id="cd06462">
    <property type="entry name" value="Peptidase_S24_S26"/>
    <property type="match status" value="1"/>
</dbReference>
<evidence type="ECO:0000313" key="2">
    <source>
        <dbReference type="Proteomes" id="UP000029533"/>
    </source>
</evidence>
<gene>
    <name evidence="1" type="ORF">HMPREF2132_10065</name>
</gene>
<comment type="caution">
    <text evidence="1">The sequence shown here is derived from an EMBL/GenBank/DDBJ whole genome shotgun (WGS) entry which is preliminary data.</text>
</comment>
<accession>A0AAW3FD65</accession>
<organism evidence="1 2">
    <name type="scientific">Prevotella histicola JCM 15637 = DNF00424</name>
    <dbReference type="NCBI Taxonomy" id="1236504"/>
    <lineage>
        <taxon>Bacteria</taxon>
        <taxon>Pseudomonadati</taxon>
        <taxon>Bacteroidota</taxon>
        <taxon>Bacteroidia</taxon>
        <taxon>Bacteroidales</taxon>
        <taxon>Prevotellaceae</taxon>
        <taxon>Prevotella</taxon>
    </lineage>
</organism>
<name>A0AAW3FD65_9BACT</name>